<dbReference type="PANTHER" id="PTHR22744:SF17">
    <property type="entry name" value="BTB DOMAIN-CONTAINING PROTEIN"/>
    <property type="match status" value="1"/>
</dbReference>
<dbReference type="Pfam" id="PF00151">
    <property type="entry name" value="Lipase"/>
    <property type="match status" value="1"/>
</dbReference>
<dbReference type="InterPro" id="IPR011333">
    <property type="entry name" value="SKP1/BTB/POZ_sf"/>
</dbReference>
<dbReference type="Gene3D" id="3.30.710.10">
    <property type="entry name" value="Potassium Channel Kv1.1, Chain A"/>
    <property type="match status" value="1"/>
</dbReference>
<keyword evidence="2" id="KW-1185">Reference proteome</keyword>
<dbReference type="SMART" id="SM00225">
    <property type="entry name" value="BTB"/>
    <property type="match status" value="1"/>
</dbReference>
<dbReference type="PANTHER" id="PTHR22744">
    <property type="entry name" value="HELIX LOOP HELIX PROTEIN 21-RELATED"/>
    <property type="match status" value="1"/>
</dbReference>
<dbReference type="AlphaFoldDB" id="A0A915K2I9"/>
<evidence type="ECO:0000313" key="3">
    <source>
        <dbReference type="WBParaSite" id="nRc.2.0.1.t33018-RA"/>
    </source>
</evidence>
<reference evidence="3" key="1">
    <citation type="submission" date="2022-11" db="UniProtKB">
        <authorList>
            <consortium name="WormBaseParasite"/>
        </authorList>
    </citation>
    <scope>IDENTIFICATION</scope>
</reference>
<accession>A0A915K2I9</accession>
<sequence>MARQQQRPSIIYQEYKHDMDKAANALLRCEVDFTKRDALRTDVFIIENRPLYINDFYLSIWSPIFRDLLFPMKNRQVEDRKELIMDEKLNFLDAVQMLKCIYPEQQDIDDNNLTQVLPLAYEFQIDELLRRCINYIRTAQMKLIDKLILADHFRLNSLLKYCLKELRMQAQIDFQSATYLSLSDHTKVQILEKLQYSKSTMDDQISDIEIDDEYDEEATTIADASNFAKFTQKSEIYFASIRTKSGRHFYCNPYYLATWSRVINEQVNQRAECQNELTTTLSDEEMIILTPPLSQLFPHLTPTLRRQIARKSTPSTTEMFDSLALLDACYLFDLFEPYLRRVKNQEMLLSSFLIHPKYDTLSFRAKAALLDCQASLLSSNKESLGSWHICSKCHHRSTCTAVKWENLRMVPKHGSAHRSGNWIGCLKHGSPWIDGLRRIGLAKGKFHCQSNFLENATSTLHKLDNDSRAILVNVLQSFGYTAGDLLGVTFGSSGSNRKNDHCRLYGNITKYYTINGSWRGTPFPWCQNYDVIIVSWDSISVGLDYSAAIADARLVADTLAALRINVKLFLSTFLALDPAGPFFDCRPDVGLRKNVAQFVQVLHTDFTGVSHFGSNLDRGHVDFYVNDKNDSNGVQPGCLISEDTMISLLLQKREKTG</sequence>
<dbReference type="SUPFAM" id="SSF53474">
    <property type="entry name" value="alpha/beta-Hydrolases"/>
    <property type="match status" value="1"/>
</dbReference>
<dbReference type="WBParaSite" id="nRc.2.0.1.t33018-RA">
    <property type="protein sequence ID" value="nRc.2.0.1.t33018-RA"/>
    <property type="gene ID" value="nRc.2.0.1.g33018"/>
</dbReference>
<dbReference type="Gene3D" id="3.40.50.1820">
    <property type="entry name" value="alpha/beta hydrolase"/>
    <property type="match status" value="1"/>
</dbReference>
<dbReference type="InterPro" id="IPR013818">
    <property type="entry name" value="Lipase"/>
</dbReference>
<dbReference type="Proteomes" id="UP000887565">
    <property type="component" value="Unplaced"/>
</dbReference>
<evidence type="ECO:0000313" key="2">
    <source>
        <dbReference type="Proteomes" id="UP000887565"/>
    </source>
</evidence>
<dbReference type="InterPro" id="IPR000210">
    <property type="entry name" value="BTB/POZ_dom"/>
</dbReference>
<proteinExistence type="predicted"/>
<name>A0A915K2I9_ROMCU</name>
<dbReference type="InterPro" id="IPR029058">
    <property type="entry name" value="AB_hydrolase_fold"/>
</dbReference>
<dbReference type="GO" id="GO:0016298">
    <property type="term" value="F:lipase activity"/>
    <property type="evidence" value="ECO:0007669"/>
    <property type="project" value="InterPro"/>
</dbReference>
<organism evidence="2 3">
    <name type="scientific">Romanomermis culicivorax</name>
    <name type="common">Nematode worm</name>
    <dbReference type="NCBI Taxonomy" id="13658"/>
    <lineage>
        <taxon>Eukaryota</taxon>
        <taxon>Metazoa</taxon>
        <taxon>Ecdysozoa</taxon>
        <taxon>Nematoda</taxon>
        <taxon>Enoplea</taxon>
        <taxon>Dorylaimia</taxon>
        <taxon>Mermithida</taxon>
        <taxon>Mermithoidea</taxon>
        <taxon>Mermithidae</taxon>
        <taxon>Romanomermis</taxon>
    </lineage>
</organism>
<dbReference type="SUPFAM" id="SSF54695">
    <property type="entry name" value="POZ domain"/>
    <property type="match status" value="1"/>
</dbReference>
<evidence type="ECO:0000259" key="1">
    <source>
        <dbReference type="SMART" id="SM00225"/>
    </source>
</evidence>
<dbReference type="Pfam" id="PF00651">
    <property type="entry name" value="BTB"/>
    <property type="match status" value="1"/>
</dbReference>
<protein>
    <submittedName>
        <fullName evidence="3">BTB domain-containing protein</fullName>
    </submittedName>
</protein>
<feature type="domain" description="BTB" evidence="1">
    <location>
        <begin position="41"/>
        <end position="140"/>
    </location>
</feature>